<comment type="catalytic activity">
    <reaction evidence="6">
        <text>DNA(n) + a 2'-deoxyribonucleoside 5'-triphosphate = DNA(n+1) + diphosphate</text>
        <dbReference type="Rhea" id="RHEA:22508"/>
        <dbReference type="Rhea" id="RHEA-COMP:17339"/>
        <dbReference type="Rhea" id="RHEA-COMP:17340"/>
        <dbReference type="ChEBI" id="CHEBI:33019"/>
        <dbReference type="ChEBI" id="CHEBI:61560"/>
        <dbReference type="ChEBI" id="CHEBI:173112"/>
        <dbReference type="EC" id="2.7.7.7"/>
    </reaction>
</comment>
<dbReference type="SUPFAM" id="SSF89550">
    <property type="entry name" value="PHP domain-like"/>
    <property type="match status" value="1"/>
</dbReference>
<dbReference type="InterPro" id="IPR029460">
    <property type="entry name" value="DNAPol_HHH"/>
</dbReference>
<protein>
    <recommendedName>
        <fullName evidence="1">DNA-directed DNA polymerase</fullName>
        <ecNumber evidence="1">2.7.7.7</ecNumber>
    </recommendedName>
</protein>
<accession>A0ABU5S2G0</accession>
<dbReference type="CDD" id="cd07431">
    <property type="entry name" value="PHP_PolIIIA"/>
    <property type="match status" value="1"/>
</dbReference>
<evidence type="ECO:0000256" key="6">
    <source>
        <dbReference type="ARBA" id="ARBA00049244"/>
    </source>
</evidence>
<dbReference type="CDD" id="cd04485">
    <property type="entry name" value="DnaE_OBF"/>
    <property type="match status" value="1"/>
</dbReference>
<name>A0ABU5S2G0_9BACT</name>
<dbReference type="Gene3D" id="3.20.20.140">
    <property type="entry name" value="Metal-dependent hydrolases"/>
    <property type="match status" value="2"/>
</dbReference>
<dbReference type="Proteomes" id="UP001303899">
    <property type="component" value="Unassembled WGS sequence"/>
</dbReference>
<evidence type="ECO:0000259" key="7">
    <source>
        <dbReference type="SMART" id="SM00481"/>
    </source>
</evidence>
<dbReference type="SMART" id="SM00481">
    <property type="entry name" value="POLIIIAc"/>
    <property type="match status" value="1"/>
</dbReference>
<dbReference type="GO" id="GO:0003887">
    <property type="term" value="F:DNA-directed DNA polymerase activity"/>
    <property type="evidence" value="ECO:0007669"/>
    <property type="project" value="UniProtKB-EC"/>
</dbReference>
<dbReference type="Pfam" id="PF14579">
    <property type="entry name" value="HHH_6"/>
    <property type="match status" value="1"/>
</dbReference>
<dbReference type="Pfam" id="PF07733">
    <property type="entry name" value="DNA_pol3_alpha"/>
    <property type="match status" value="1"/>
</dbReference>
<keyword evidence="5" id="KW-0239">DNA-directed DNA polymerase</keyword>
<gene>
    <name evidence="8" type="primary">dnaE</name>
    <name evidence="8" type="ORF">VB776_06695</name>
</gene>
<reference evidence="8 9" key="1">
    <citation type="submission" date="2023-12" db="EMBL/GenBank/DDBJ databases">
        <title>Novel species of the genus Arcicella isolated from rivers.</title>
        <authorList>
            <person name="Lu H."/>
        </authorList>
    </citation>
    <scope>NUCLEOTIDE SEQUENCE [LARGE SCALE GENOMIC DNA]</scope>
    <source>
        <strain evidence="8 9">DC2W</strain>
    </source>
</reference>
<evidence type="ECO:0000313" key="9">
    <source>
        <dbReference type="Proteomes" id="UP001303899"/>
    </source>
</evidence>
<evidence type="ECO:0000256" key="3">
    <source>
        <dbReference type="ARBA" id="ARBA00022695"/>
    </source>
</evidence>
<dbReference type="InterPro" id="IPR004805">
    <property type="entry name" value="DnaE2/DnaE/PolC"/>
</dbReference>
<dbReference type="Pfam" id="PF02811">
    <property type="entry name" value="PHP"/>
    <property type="match status" value="1"/>
</dbReference>
<dbReference type="InterPro" id="IPR040982">
    <property type="entry name" value="DNA_pol3_finger"/>
</dbReference>
<keyword evidence="4" id="KW-0235">DNA replication</keyword>
<evidence type="ECO:0000256" key="5">
    <source>
        <dbReference type="ARBA" id="ARBA00022932"/>
    </source>
</evidence>
<keyword evidence="3 8" id="KW-0548">Nucleotidyltransferase</keyword>
<dbReference type="EC" id="2.7.7.7" evidence="1"/>
<evidence type="ECO:0000313" key="8">
    <source>
        <dbReference type="EMBL" id="MEA5402594.1"/>
    </source>
</evidence>
<dbReference type="RefSeq" id="WP_323327284.1">
    <property type="nucleotide sequence ID" value="NZ_JAYGIL010000006.1"/>
</dbReference>
<keyword evidence="2 8" id="KW-0808">Transferase</keyword>
<dbReference type="Pfam" id="PF17657">
    <property type="entry name" value="DNA_pol3_finger"/>
    <property type="match status" value="1"/>
</dbReference>
<dbReference type="InterPro" id="IPR004013">
    <property type="entry name" value="PHP_dom"/>
</dbReference>
<sequence length="976" mass="112792">MYLNCHSFFSLRYGTISIELLIETAIALNIKTLALTDINTTSGIFDFVKLCQKNDIKPVVGVEFRNDDELLYVCIAKNVNGFSEINSFASTFKLGEKNFPHKMPEFVNVIVIYPLSRKSEASANHLIGVPINDISQLWKYQQDLSKFVLLQPVTFLNKQGFNCHRLLRAIDKNCLLSKLPKTAEAKETELFYSPEYLKNTFIDFPRIIQNTDAVLEQCNFEFDFHPIKNRQVFTTSKEDDLQLLKKIAYDGVIYRYGKHDKLAKERVEKELKIISELNFGAYFLITWDIIKYARSRGYFHVGRGSGANSIVAYCIGITDVDPISLDLYFERFINPHRTSPPDFDIDFSWDERDEIIDYVFKRYGSQYVCLLATYVTFRERSAFRELGKVFGLPKSEIDELANPRSNIDISKLGEWGHLIVKYGKLIEDFPNYLSIHAGGILISEIPLSFYTALNPMPKGFPISEFDMYVAEDVGFAKFDILSQRGLGHIKEAVDIVFKNQRINVDIHAIQAFKDDPIIKAQVKAHETMGCFYIESPAMRQLIWKLRCEDYITLVAASSIIRPGVSSSGMMKAYIERHHDPSKAFYIHPKMKDLLEETYGVMVYQEDVIKVAHHFAGLTLAESDVLRRAMSGKYRSRAEFQKIVEKFFQNCKAFGYDDDVAKEVWRQIESFSGYSFSKAHSASYAVESYQSLYLKTYFPLEFMVAVINNFGGFYRTEFYIHEARRCGAIVEAPDINQSNYLTRIEGNTIWLGWVHIKSLEMKVIEWVLAQREHGFFTSFDDFCRKVPAGLEQITLLIRVGSFRNLGYQKKELLWEAHAKQNTKRVFTISNDLFELEDIHYEFPVLFNSKIEDAYDELEILGFTLKNPFSLLYNPPKVFFKASDLSFFIGKQVAILGYLVTLKPTRTKKGERMFFGYFTDINGEFFDTVHFPKSCEKFPFKGSGIYHLKGKVMEEFSHCSIQVTWMEKLQILADPRME</sequence>
<proteinExistence type="predicted"/>
<dbReference type="Gene3D" id="1.10.150.870">
    <property type="match status" value="1"/>
</dbReference>
<dbReference type="NCBIfam" id="TIGR00594">
    <property type="entry name" value="polc"/>
    <property type="match status" value="1"/>
</dbReference>
<dbReference type="InterPro" id="IPR011708">
    <property type="entry name" value="DNA_pol3_alpha_NTPase_dom"/>
</dbReference>
<comment type="caution">
    <text evidence="8">The sequence shown here is derived from an EMBL/GenBank/DDBJ whole genome shotgun (WGS) entry which is preliminary data.</text>
</comment>
<feature type="domain" description="Polymerase/histidinol phosphatase N-terminal" evidence="7">
    <location>
        <begin position="1"/>
        <end position="68"/>
    </location>
</feature>
<organism evidence="8 9">
    <name type="scientific">Arcicella gelida</name>
    <dbReference type="NCBI Taxonomy" id="2984195"/>
    <lineage>
        <taxon>Bacteria</taxon>
        <taxon>Pseudomonadati</taxon>
        <taxon>Bacteroidota</taxon>
        <taxon>Cytophagia</taxon>
        <taxon>Cytophagales</taxon>
        <taxon>Flectobacillaceae</taxon>
        <taxon>Arcicella</taxon>
    </lineage>
</organism>
<dbReference type="InterPro" id="IPR016195">
    <property type="entry name" value="Pol/histidinol_Pase-like"/>
</dbReference>
<evidence type="ECO:0000256" key="1">
    <source>
        <dbReference type="ARBA" id="ARBA00012417"/>
    </source>
</evidence>
<evidence type="ECO:0000256" key="2">
    <source>
        <dbReference type="ARBA" id="ARBA00022679"/>
    </source>
</evidence>
<keyword evidence="9" id="KW-1185">Reference proteome</keyword>
<dbReference type="InterPro" id="IPR003141">
    <property type="entry name" value="Pol/His_phosphatase_N"/>
</dbReference>
<dbReference type="PANTHER" id="PTHR32294">
    <property type="entry name" value="DNA POLYMERASE III SUBUNIT ALPHA"/>
    <property type="match status" value="1"/>
</dbReference>
<evidence type="ECO:0000256" key="4">
    <source>
        <dbReference type="ARBA" id="ARBA00022705"/>
    </source>
</evidence>
<dbReference type="EMBL" id="JAYGIL010000006">
    <property type="protein sequence ID" value="MEA5402594.1"/>
    <property type="molecule type" value="Genomic_DNA"/>
</dbReference>